<accession>A0A078A1A5</accession>
<evidence type="ECO:0000313" key="4">
    <source>
        <dbReference type="Proteomes" id="UP000039865"/>
    </source>
</evidence>
<dbReference type="PANTHER" id="PTHR40515">
    <property type="entry name" value="CILIA- AND FLAGELLA-ASSOCIATED PROTEIN 157"/>
    <property type="match status" value="1"/>
</dbReference>
<reference evidence="3 4" key="1">
    <citation type="submission" date="2014-06" db="EMBL/GenBank/DDBJ databases">
        <authorList>
            <person name="Swart Estienne"/>
        </authorList>
    </citation>
    <scope>NUCLEOTIDE SEQUENCE [LARGE SCALE GENOMIC DNA]</scope>
    <source>
        <strain evidence="3 4">130c</strain>
    </source>
</reference>
<evidence type="ECO:0000256" key="1">
    <source>
        <dbReference type="SAM" id="Coils"/>
    </source>
</evidence>
<dbReference type="OrthoDB" id="433211at2759"/>
<sequence>MSNQLNQSQHNNIQSSLNEKGEHWNEVEKTKFQLEDIITDLDKKLNRVLLKQEYDYLKGYNIYVKRKEKELRELIDKLNEKNSNNTLKDEKINNLEKTIHAIREDQIKQEKEKEALNEKVKYWKTKALGYEQEKDFLQNQIMDAKRQNKLLKLAIGRLQNELEKKDYTDQNELSILQGEGGVKVFLTENQNQAPEMLKDLMGESARVHKRVTHHEKSQFVDGTTAPTSILEAGVSKLSGDPRLASNQQVKRVMTRSPISKYRHIQTENIKFSKFLDLLFKSKMTKDDIKDEIAKYVQALETNYNDTIKEMRMQIEREKNKLRRYQSDKVNNNAEKNDLESLFVDCIEEVRKDIMKRRLKNEIYNKKKFQQIEKNSEEAKEFEESLLRLAQLAKNRIKITDFTIRDKCNLLDLFVNNEKTLLKIYEALFPHRASTGNNHNASTSQISFNQTYMQQSREKQLTLRNNQLASQQFGNSNSALGSYNPYVQIAEGDGDSKFTQLPQIQGSMSITQNINLSNGNNNNNGINSTTNNNNQTLTDYGNMRVSLQNNYQLQDPLDSSFQQKQSTHQFNLQ</sequence>
<dbReference type="InParanoid" id="A0A078A1A5"/>
<feature type="compositionally biased region" description="Polar residues" evidence="2">
    <location>
        <begin position="1"/>
        <end position="18"/>
    </location>
</feature>
<dbReference type="Proteomes" id="UP000039865">
    <property type="component" value="Unassembled WGS sequence"/>
</dbReference>
<evidence type="ECO:0000313" key="3">
    <source>
        <dbReference type="EMBL" id="CDW75865.1"/>
    </source>
</evidence>
<dbReference type="EMBL" id="CCKQ01004709">
    <property type="protein sequence ID" value="CDW75865.1"/>
    <property type="molecule type" value="Genomic_DNA"/>
</dbReference>
<feature type="coiled-coil region" evidence="1">
    <location>
        <begin position="64"/>
        <end position="161"/>
    </location>
</feature>
<name>A0A078A1A5_STYLE</name>
<organism evidence="3 4">
    <name type="scientific">Stylonychia lemnae</name>
    <name type="common">Ciliate</name>
    <dbReference type="NCBI Taxonomy" id="5949"/>
    <lineage>
        <taxon>Eukaryota</taxon>
        <taxon>Sar</taxon>
        <taxon>Alveolata</taxon>
        <taxon>Ciliophora</taxon>
        <taxon>Intramacronucleata</taxon>
        <taxon>Spirotrichea</taxon>
        <taxon>Stichotrichia</taxon>
        <taxon>Sporadotrichida</taxon>
        <taxon>Oxytrichidae</taxon>
        <taxon>Stylonychinae</taxon>
        <taxon>Stylonychia</taxon>
    </lineage>
</organism>
<keyword evidence="1" id="KW-0175">Coiled coil</keyword>
<feature type="region of interest" description="Disordered" evidence="2">
    <location>
        <begin position="518"/>
        <end position="537"/>
    </location>
</feature>
<feature type="region of interest" description="Disordered" evidence="2">
    <location>
        <begin position="1"/>
        <end position="22"/>
    </location>
</feature>
<proteinExistence type="predicted"/>
<dbReference type="PANTHER" id="PTHR40515:SF1">
    <property type="entry name" value="CILIA- AND FLAGELLA-ASSOCIATED PROTEIN 157"/>
    <property type="match status" value="1"/>
</dbReference>
<dbReference type="AlphaFoldDB" id="A0A078A1A5"/>
<evidence type="ECO:0000256" key="2">
    <source>
        <dbReference type="SAM" id="MobiDB-lite"/>
    </source>
</evidence>
<protein>
    <submittedName>
        <fullName evidence="3">Uncharacterized protein</fullName>
    </submittedName>
</protein>
<gene>
    <name evidence="3" type="primary">Contig3736.g3993</name>
    <name evidence="3" type="ORF">STYLEM_4860</name>
</gene>
<feature type="coiled-coil region" evidence="1">
    <location>
        <begin position="300"/>
        <end position="334"/>
    </location>
</feature>
<keyword evidence="4" id="KW-1185">Reference proteome</keyword>